<organism evidence="1 2">
    <name type="scientific">Candidatus Kerfeldbacteria bacterium CG_4_10_14_0_8_um_filter_42_10</name>
    <dbReference type="NCBI Taxonomy" id="2014248"/>
    <lineage>
        <taxon>Bacteria</taxon>
        <taxon>Candidatus Kerfeldiibacteriota</taxon>
    </lineage>
</organism>
<dbReference type="CDD" id="cd10148">
    <property type="entry name" value="CsoR-like_DUF156"/>
    <property type="match status" value="1"/>
</dbReference>
<sequence>MAKSEKQSNVQSQLHRIIGQLRGLEKMIVEKRDCEEIIIQLMAARAALEKLGVLILHDETSYCFVDQKNPQKKLKNLEKITTNLFKLT</sequence>
<proteinExistence type="predicted"/>
<name>A0A2M7RIW1_9BACT</name>
<protein>
    <submittedName>
        <fullName evidence="1">Transcriptional regulator</fullName>
    </submittedName>
</protein>
<dbReference type="InterPro" id="IPR038390">
    <property type="entry name" value="Metal_Tscrpt_repr_sf"/>
</dbReference>
<dbReference type="Proteomes" id="UP000230779">
    <property type="component" value="Unassembled WGS sequence"/>
</dbReference>
<comment type="caution">
    <text evidence="1">The sequence shown here is derived from an EMBL/GenBank/DDBJ whole genome shotgun (WGS) entry which is preliminary data.</text>
</comment>
<reference evidence="1 2" key="1">
    <citation type="submission" date="2017-09" db="EMBL/GenBank/DDBJ databases">
        <title>Depth-based differentiation of microbial function through sediment-hosted aquifers and enrichment of novel symbionts in the deep terrestrial subsurface.</title>
        <authorList>
            <person name="Probst A.J."/>
            <person name="Ladd B."/>
            <person name="Jarett J.K."/>
            <person name="Geller-Mcgrath D.E."/>
            <person name="Sieber C.M."/>
            <person name="Emerson J.B."/>
            <person name="Anantharaman K."/>
            <person name="Thomas B.C."/>
            <person name="Malmstrom R."/>
            <person name="Stieglmeier M."/>
            <person name="Klingl A."/>
            <person name="Woyke T."/>
            <person name="Ryan C.M."/>
            <person name="Banfield J.F."/>
        </authorList>
    </citation>
    <scope>NUCLEOTIDE SEQUENCE [LARGE SCALE GENOMIC DNA]</scope>
    <source>
        <strain evidence="1">CG_4_10_14_0_8_um_filter_42_10</strain>
    </source>
</reference>
<dbReference type="GO" id="GO:0045892">
    <property type="term" value="P:negative regulation of DNA-templated transcription"/>
    <property type="evidence" value="ECO:0007669"/>
    <property type="project" value="UniProtKB-ARBA"/>
</dbReference>
<dbReference type="PANTHER" id="PTHR33677:SF3">
    <property type="entry name" value="COPPER-SENSING TRANSCRIPTIONAL REPRESSOR RICR"/>
    <property type="match status" value="1"/>
</dbReference>
<evidence type="ECO:0000313" key="2">
    <source>
        <dbReference type="Proteomes" id="UP000230779"/>
    </source>
</evidence>
<dbReference type="Gene3D" id="1.20.58.1000">
    <property type="entry name" value="Metal-sensitive repressor, helix protomer"/>
    <property type="match status" value="1"/>
</dbReference>
<evidence type="ECO:0000313" key="1">
    <source>
        <dbReference type="EMBL" id="PIY96708.1"/>
    </source>
</evidence>
<dbReference type="InterPro" id="IPR003735">
    <property type="entry name" value="Metal_Tscrpt_repr"/>
</dbReference>
<dbReference type="AlphaFoldDB" id="A0A2M7RIW1"/>
<dbReference type="GO" id="GO:0003677">
    <property type="term" value="F:DNA binding"/>
    <property type="evidence" value="ECO:0007669"/>
    <property type="project" value="InterPro"/>
</dbReference>
<accession>A0A2M7RIW1</accession>
<dbReference type="Pfam" id="PF02583">
    <property type="entry name" value="Trns_repr_metal"/>
    <property type="match status" value="1"/>
</dbReference>
<dbReference type="GO" id="GO:0046872">
    <property type="term" value="F:metal ion binding"/>
    <property type="evidence" value="ECO:0007669"/>
    <property type="project" value="InterPro"/>
</dbReference>
<gene>
    <name evidence="1" type="ORF">COY66_03285</name>
</gene>
<dbReference type="PANTHER" id="PTHR33677">
    <property type="entry name" value="TRANSCRIPTIONAL REPRESSOR FRMR-RELATED"/>
    <property type="match status" value="1"/>
</dbReference>
<dbReference type="EMBL" id="PFMD01000032">
    <property type="protein sequence ID" value="PIY96708.1"/>
    <property type="molecule type" value="Genomic_DNA"/>
</dbReference>